<feature type="coiled-coil region" evidence="1">
    <location>
        <begin position="267"/>
        <end position="308"/>
    </location>
</feature>
<evidence type="ECO:0000313" key="4">
    <source>
        <dbReference type="EMBL" id="WWC68504.1"/>
    </source>
</evidence>
<sequence>MNSPKDTNRSTQSYTSVTTHSGRRGESLPTDSFFKLPVDVRSHTSSQAFGQTWCDHCRLAKKEELFTWGIIAYQTDREDPMATIDGCSVLENLALGEVQEKSIKEGIEWYWHPDCCDGYPCQGPIKYCEKMKRWSFTQKCVKHFPIKAPSECHPYMRGINPHRSEDSEEGTSQNELRGRVDLCPVVTAISHSTSHSDRHQNQQSVGTTPVAWTWLEPDAYCRDTMNHVKDDEQQINLDDVSMEHGEINVDRFSDMDDVFEDIRDEEMEELRKERDQARIRQAQMEERYHSEKMERKKIEIKYAKLQRRLYDDHQNYRRYLDELVKKDDTMDQKFRKQLCELELTMQMMENIARRTTI</sequence>
<dbReference type="EMBL" id="CP144521">
    <property type="protein sequence ID" value="WWC68504.1"/>
    <property type="molecule type" value="Genomic_DNA"/>
</dbReference>
<dbReference type="KEGG" id="kpin:30171151"/>
<dbReference type="AlphaFoldDB" id="A0A1B9I5F3"/>
<dbReference type="RefSeq" id="XP_019011945.1">
    <property type="nucleotide sequence ID" value="XM_019154542.1"/>
</dbReference>
<reference evidence="3" key="1">
    <citation type="submission" date="2013-07" db="EMBL/GenBank/DDBJ databases">
        <title>The Genome Sequence of Cryptococcus pinus CBS10737.</title>
        <authorList>
            <consortium name="The Broad Institute Genome Sequencing Platform"/>
            <person name="Cuomo C."/>
            <person name="Litvintseva A."/>
            <person name="Chen Y."/>
            <person name="Heitman J."/>
            <person name="Sun S."/>
            <person name="Springer D."/>
            <person name="Dromer F."/>
            <person name="Young S.K."/>
            <person name="Zeng Q."/>
            <person name="Gargeya S."/>
            <person name="Fitzgerald M."/>
            <person name="Abouelleil A."/>
            <person name="Alvarado L."/>
            <person name="Berlin A.M."/>
            <person name="Chapman S.B."/>
            <person name="Dewar J."/>
            <person name="Goldberg J."/>
            <person name="Griggs A."/>
            <person name="Gujja S."/>
            <person name="Hansen M."/>
            <person name="Howarth C."/>
            <person name="Imamovic A."/>
            <person name="Larimer J."/>
            <person name="McCowan C."/>
            <person name="Murphy C."/>
            <person name="Pearson M."/>
            <person name="Priest M."/>
            <person name="Roberts A."/>
            <person name="Saif S."/>
            <person name="Shea T."/>
            <person name="Sykes S."/>
            <person name="Wortman J."/>
            <person name="Nusbaum C."/>
            <person name="Birren B."/>
        </authorList>
    </citation>
    <scope>NUCLEOTIDE SEQUENCE [LARGE SCALE GENOMIC DNA]</scope>
    <source>
        <strain evidence="3">CBS 10737</strain>
    </source>
</reference>
<dbReference type="OrthoDB" id="10634557at2759"/>
<reference evidence="4" key="4">
    <citation type="submission" date="2024-02" db="EMBL/GenBank/DDBJ databases">
        <title>Comparative genomics of Cryptococcus and Kwoniella reveals pathogenesis evolution and contrasting modes of karyotype evolution via chromosome fusion or intercentromeric recombination.</title>
        <authorList>
            <person name="Coelho M.A."/>
            <person name="David-Palma M."/>
            <person name="Shea T."/>
            <person name="Bowers K."/>
            <person name="McGinley-Smith S."/>
            <person name="Mohammad A.W."/>
            <person name="Gnirke A."/>
            <person name="Yurkov A.M."/>
            <person name="Nowrousian M."/>
            <person name="Sun S."/>
            <person name="Cuomo C.A."/>
            <person name="Heitman J."/>
        </authorList>
    </citation>
    <scope>NUCLEOTIDE SEQUENCE</scope>
    <source>
        <strain evidence="4">CBS 10737</strain>
    </source>
</reference>
<keyword evidence="5" id="KW-1185">Reference proteome</keyword>
<protein>
    <submittedName>
        <fullName evidence="3">Uncharacterized protein</fullName>
    </submittedName>
</protein>
<dbReference type="GeneID" id="30171151"/>
<feature type="compositionally biased region" description="Polar residues" evidence="2">
    <location>
        <begin position="1"/>
        <end position="20"/>
    </location>
</feature>
<gene>
    <name evidence="3" type="ORF">I206_02782</name>
    <name evidence="4" type="ORF">I206_102433</name>
</gene>
<reference evidence="4" key="2">
    <citation type="submission" date="2013-07" db="EMBL/GenBank/DDBJ databases">
        <authorList>
            <consortium name="The Broad Institute Genome Sequencing Platform"/>
            <person name="Cuomo C."/>
            <person name="Litvintseva A."/>
            <person name="Chen Y."/>
            <person name="Heitman J."/>
            <person name="Sun S."/>
            <person name="Springer D."/>
            <person name="Dromer F."/>
            <person name="Young S.K."/>
            <person name="Zeng Q."/>
            <person name="Gargeya S."/>
            <person name="Fitzgerald M."/>
            <person name="Abouelleil A."/>
            <person name="Alvarado L."/>
            <person name="Berlin A.M."/>
            <person name="Chapman S.B."/>
            <person name="Dewar J."/>
            <person name="Goldberg J."/>
            <person name="Griggs A."/>
            <person name="Gujja S."/>
            <person name="Hansen M."/>
            <person name="Howarth C."/>
            <person name="Imamovic A."/>
            <person name="Larimer J."/>
            <person name="McCowan C."/>
            <person name="Murphy C."/>
            <person name="Pearson M."/>
            <person name="Priest M."/>
            <person name="Roberts A."/>
            <person name="Saif S."/>
            <person name="Shea T."/>
            <person name="Sykes S."/>
            <person name="Wortman J."/>
            <person name="Nusbaum C."/>
            <person name="Birren B."/>
        </authorList>
    </citation>
    <scope>NUCLEOTIDE SEQUENCE</scope>
    <source>
        <strain evidence="4">CBS 10737</strain>
    </source>
</reference>
<evidence type="ECO:0000256" key="1">
    <source>
        <dbReference type="SAM" id="Coils"/>
    </source>
</evidence>
<organism evidence="3">
    <name type="scientific">Kwoniella pini CBS 10737</name>
    <dbReference type="NCBI Taxonomy" id="1296096"/>
    <lineage>
        <taxon>Eukaryota</taxon>
        <taxon>Fungi</taxon>
        <taxon>Dikarya</taxon>
        <taxon>Basidiomycota</taxon>
        <taxon>Agaricomycotina</taxon>
        <taxon>Tremellomycetes</taxon>
        <taxon>Tremellales</taxon>
        <taxon>Cryptococcaceae</taxon>
        <taxon>Kwoniella</taxon>
    </lineage>
</organism>
<evidence type="ECO:0000313" key="3">
    <source>
        <dbReference type="EMBL" id="OCF50726.1"/>
    </source>
</evidence>
<reference evidence="3" key="3">
    <citation type="submission" date="2016-07" db="EMBL/GenBank/DDBJ databases">
        <title>Evolution of pathogenesis and genome organization in the Tremellales.</title>
        <authorList>
            <person name="Cuomo C."/>
            <person name="Litvintseva A."/>
            <person name="Heitman J."/>
            <person name="Chen Y."/>
            <person name="Sun S."/>
            <person name="Springer D."/>
            <person name="Dromer F."/>
            <person name="Young S."/>
            <person name="Zeng Q."/>
            <person name="Chapman S."/>
            <person name="Gujja S."/>
            <person name="Saif S."/>
            <person name="Birren B."/>
        </authorList>
    </citation>
    <scope>NUCLEOTIDE SEQUENCE</scope>
    <source>
        <strain evidence="3">CBS 10737</strain>
    </source>
</reference>
<dbReference type="Proteomes" id="UP000094020">
    <property type="component" value="Chromosome 3"/>
</dbReference>
<name>A0A1B9I5F3_9TREE</name>
<accession>A0A1B9I5F3</accession>
<keyword evidence="1" id="KW-0175">Coiled coil</keyword>
<dbReference type="EMBL" id="KI894009">
    <property type="protein sequence ID" value="OCF50726.1"/>
    <property type="molecule type" value="Genomic_DNA"/>
</dbReference>
<proteinExistence type="predicted"/>
<evidence type="ECO:0000313" key="5">
    <source>
        <dbReference type="Proteomes" id="UP000094020"/>
    </source>
</evidence>
<feature type="region of interest" description="Disordered" evidence="2">
    <location>
        <begin position="1"/>
        <end position="28"/>
    </location>
</feature>
<evidence type="ECO:0000256" key="2">
    <source>
        <dbReference type="SAM" id="MobiDB-lite"/>
    </source>
</evidence>